<proteinExistence type="predicted"/>
<name>A0ACB8AVC1_9AGAM</name>
<gene>
    <name evidence="1" type="ORF">BV22DRAFT_1052595</name>
</gene>
<reference evidence="1" key="1">
    <citation type="journal article" date="2021" name="New Phytol.">
        <title>Evolutionary innovations through gain and loss of genes in the ectomycorrhizal Boletales.</title>
        <authorList>
            <person name="Wu G."/>
            <person name="Miyauchi S."/>
            <person name="Morin E."/>
            <person name="Kuo A."/>
            <person name="Drula E."/>
            <person name="Varga T."/>
            <person name="Kohler A."/>
            <person name="Feng B."/>
            <person name="Cao Y."/>
            <person name="Lipzen A."/>
            <person name="Daum C."/>
            <person name="Hundley H."/>
            <person name="Pangilinan J."/>
            <person name="Johnson J."/>
            <person name="Barry K."/>
            <person name="LaButti K."/>
            <person name="Ng V."/>
            <person name="Ahrendt S."/>
            <person name="Min B."/>
            <person name="Choi I.G."/>
            <person name="Park H."/>
            <person name="Plett J.M."/>
            <person name="Magnuson J."/>
            <person name="Spatafora J.W."/>
            <person name="Nagy L.G."/>
            <person name="Henrissat B."/>
            <person name="Grigoriev I.V."/>
            <person name="Yang Z.L."/>
            <person name="Xu J."/>
            <person name="Martin F.M."/>
        </authorList>
    </citation>
    <scope>NUCLEOTIDE SEQUENCE</scope>
    <source>
        <strain evidence="1">KUC20120723A-06</strain>
    </source>
</reference>
<dbReference type="EMBL" id="MU267184">
    <property type="protein sequence ID" value="KAH7917217.1"/>
    <property type="molecule type" value="Genomic_DNA"/>
</dbReference>
<feature type="non-terminal residue" evidence="1">
    <location>
        <position position="121"/>
    </location>
</feature>
<accession>A0ACB8AVC1</accession>
<evidence type="ECO:0000313" key="1">
    <source>
        <dbReference type="EMBL" id="KAH7917217.1"/>
    </source>
</evidence>
<dbReference type="Proteomes" id="UP000790709">
    <property type="component" value="Unassembled WGS sequence"/>
</dbReference>
<organism evidence="1 2">
    <name type="scientific">Leucogyrophana mollusca</name>
    <dbReference type="NCBI Taxonomy" id="85980"/>
    <lineage>
        <taxon>Eukaryota</taxon>
        <taxon>Fungi</taxon>
        <taxon>Dikarya</taxon>
        <taxon>Basidiomycota</taxon>
        <taxon>Agaricomycotina</taxon>
        <taxon>Agaricomycetes</taxon>
        <taxon>Agaricomycetidae</taxon>
        <taxon>Boletales</taxon>
        <taxon>Boletales incertae sedis</taxon>
        <taxon>Leucogyrophana</taxon>
    </lineage>
</organism>
<sequence length="121" mass="13637">MKRPHWQERAPQEPKGGDRKKRKLLQWVVIYLVPTLTPVDAKFRNRRTFAIYLEDTATSRNHSSMSAGLVGRDHVAQIQDTGTSGRTLISVGVQTDGGSHDRLPHPGLRSDPKIMNQQNID</sequence>
<evidence type="ECO:0000313" key="2">
    <source>
        <dbReference type="Proteomes" id="UP000790709"/>
    </source>
</evidence>
<keyword evidence="2" id="KW-1185">Reference proteome</keyword>
<comment type="caution">
    <text evidence="1">The sequence shown here is derived from an EMBL/GenBank/DDBJ whole genome shotgun (WGS) entry which is preliminary data.</text>
</comment>
<protein>
    <submittedName>
        <fullName evidence="1">Uncharacterized protein</fullName>
    </submittedName>
</protein>